<evidence type="ECO:0000313" key="1">
    <source>
        <dbReference type="EMBL" id="MDT3426047.1"/>
    </source>
</evidence>
<keyword evidence="2" id="KW-1185">Reference proteome</keyword>
<name>A0ABU3H7R4_9BACL</name>
<organism evidence="1 2">
    <name type="scientific">Paenibacillus forsythiae</name>
    <dbReference type="NCBI Taxonomy" id="365616"/>
    <lineage>
        <taxon>Bacteria</taxon>
        <taxon>Bacillati</taxon>
        <taxon>Bacillota</taxon>
        <taxon>Bacilli</taxon>
        <taxon>Bacillales</taxon>
        <taxon>Paenibacillaceae</taxon>
        <taxon>Paenibacillus</taxon>
    </lineage>
</organism>
<evidence type="ECO:0000313" key="2">
    <source>
        <dbReference type="Proteomes" id="UP001248709"/>
    </source>
</evidence>
<sequence length="84" mass="10205">MLSDNARKLLRIMHAYRHHFGVMAPMCQLRRRSSRREEQIRAALQELADERYIQWQPGAPPETAVILEAWEREEPGIRRRRRRR</sequence>
<reference evidence="1 2" key="1">
    <citation type="submission" date="2023-07" db="EMBL/GenBank/DDBJ databases">
        <title>Genomic Encyclopedia of Type Strains, Phase IV (KMG-IV): sequencing the most valuable type-strain genomes for metagenomic binning, comparative biology and taxonomic classification.</title>
        <authorList>
            <person name="Goeker M."/>
        </authorList>
    </citation>
    <scope>NUCLEOTIDE SEQUENCE [LARGE SCALE GENOMIC DNA]</scope>
    <source>
        <strain evidence="1 2">T98</strain>
    </source>
</reference>
<proteinExistence type="predicted"/>
<dbReference type="EMBL" id="JAUSUY010000005">
    <property type="protein sequence ID" value="MDT3426047.1"/>
    <property type="molecule type" value="Genomic_DNA"/>
</dbReference>
<dbReference type="RefSeq" id="WP_312000917.1">
    <property type="nucleotide sequence ID" value="NZ_JAUSUY010000005.1"/>
</dbReference>
<comment type="caution">
    <text evidence="1">The sequence shown here is derived from an EMBL/GenBank/DDBJ whole genome shotgun (WGS) entry which is preliminary data.</text>
</comment>
<accession>A0ABU3H7R4</accession>
<dbReference type="Proteomes" id="UP001248709">
    <property type="component" value="Unassembled WGS sequence"/>
</dbReference>
<gene>
    <name evidence="1" type="ORF">J2Z22_001567</name>
</gene>
<protein>
    <submittedName>
        <fullName evidence="1">Uncharacterized protein</fullName>
    </submittedName>
</protein>